<evidence type="ECO:0000256" key="8">
    <source>
        <dbReference type="ARBA" id="ARBA00023136"/>
    </source>
</evidence>
<evidence type="ECO:0000256" key="6">
    <source>
        <dbReference type="ARBA" id="ARBA00022989"/>
    </source>
</evidence>
<gene>
    <name evidence="10" type="primary">mscL</name>
    <name evidence="12" type="ORF">QE367_000944</name>
</gene>
<dbReference type="InterPro" id="IPR037673">
    <property type="entry name" value="MSC/AndL"/>
</dbReference>
<comment type="caution">
    <text evidence="12">The sequence shown here is derived from an EMBL/GenBank/DDBJ whole genome shotgun (WGS) entry which is preliminary data.</text>
</comment>
<protein>
    <recommendedName>
        <fullName evidence="10">Large-conductance mechanosensitive channel</fullName>
    </recommendedName>
</protein>
<organism evidence="12 13">
    <name type="scientific">Microbacterium paludicola</name>
    <dbReference type="NCBI Taxonomy" id="300019"/>
    <lineage>
        <taxon>Bacteria</taxon>
        <taxon>Bacillati</taxon>
        <taxon>Actinomycetota</taxon>
        <taxon>Actinomycetes</taxon>
        <taxon>Micrococcales</taxon>
        <taxon>Microbacteriaceae</taxon>
        <taxon>Microbacterium</taxon>
    </lineage>
</organism>
<dbReference type="PRINTS" id="PR01264">
    <property type="entry name" value="MECHCHANNEL"/>
</dbReference>
<evidence type="ECO:0000256" key="9">
    <source>
        <dbReference type="ARBA" id="ARBA00023303"/>
    </source>
</evidence>
<evidence type="ECO:0000256" key="2">
    <source>
        <dbReference type="ARBA" id="ARBA00007254"/>
    </source>
</evidence>
<keyword evidence="13" id="KW-1185">Reference proteome</keyword>
<dbReference type="PANTHER" id="PTHR30266">
    <property type="entry name" value="MECHANOSENSITIVE CHANNEL MSCL"/>
    <property type="match status" value="1"/>
</dbReference>
<keyword evidence="7 10" id="KW-0406">Ion transport</keyword>
<evidence type="ECO:0000256" key="11">
    <source>
        <dbReference type="SAM" id="MobiDB-lite"/>
    </source>
</evidence>
<sequence>MIKGFRDFIMRGNVIDLAVAVVIGGAFTAVVNAIVSSIINPLVELFYQPNEEGIAGPTLTGIYGQPVPFPLGGLITAIISFFAVALVVYFVFVVPMNKWKERQAAKAGVVEETAKLPTEQELLIQIRDLLEKNNAASSTSPAPAAATDAPLRRSQNTPPAAPSA</sequence>
<dbReference type="InterPro" id="IPR019823">
    <property type="entry name" value="Mechanosensitive_channel_CS"/>
</dbReference>
<evidence type="ECO:0000313" key="12">
    <source>
        <dbReference type="EMBL" id="MDR6166740.1"/>
    </source>
</evidence>
<keyword evidence="9 10" id="KW-0407">Ion channel</keyword>
<dbReference type="Pfam" id="PF01741">
    <property type="entry name" value="MscL"/>
    <property type="match status" value="1"/>
</dbReference>
<feature type="compositionally biased region" description="Low complexity" evidence="11">
    <location>
        <begin position="135"/>
        <end position="149"/>
    </location>
</feature>
<keyword evidence="6 10" id="KW-1133">Transmembrane helix</keyword>
<feature type="transmembrane region" description="Helical" evidence="10">
    <location>
        <begin position="12"/>
        <end position="39"/>
    </location>
</feature>
<evidence type="ECO:0000256" key="5">
    <source>
        <dbReference type="ARBA" id="ARBA00022692"/>
    </source>
</evidence>
<accession>A0ABU1HZ87</accession>
<comment type="subunit">
    <text evidence="10">Homopentamer.</text>
</comment>
<dbReference type="InterPro" id="IPR036019">
    <property type="entry name" value="MscL_channel"/>
</dbReference>
<evidence type="ECO:0000256" key="1">
    <source>
        <dbReference type="ARBA" id="ARBA00004651"/>
    </source>
</evidence>
<evidence type="ECO:0000256" key="4">
    <source>
        <dbReference type="ARBA" id="ARBA00022475"/>
    </source>
</evidence>
<dbReference type="PROSITE" id="PS01327">
    <property type="entry name" value="MSCL"/>
    <property type="match status" value="1"/>
</dbReference>
<name>A0ABU1HZ87_9MICO</name>
<dbReference type="Gene3D" id="1.10.1200.120">
    <property type="entry name" value="Large-conductance mechanosensitive channel, MscL, domain 1"/>
    <property type="match status" value="1"/>
</dbReference>
<keyword evidence="5 10" id="KW-0812">Transmembrane</keyword>
<dbReference type="PANTHER" id="PTHR30266:SF2">
    <property type="entry name" value="LARGE-CONDUCTANCE MECHANOSENSITIVE CHANNEL"/>
    <property type="match status" value="1"/>
</dbReference>
<keyword evidence="8 10" id="KW-0472">Membrane</keyword>
<evidence type="ECO:0000256" key="7">
    <source>
        <dbReference type="ARBA" id="ARBA00023065"/>
    </source>
</evidence>
<dbReference type="InterPro" id="IPR001185">
    <property type="entry name" value="MS_channel"/>
</dbReference>
<evidence type="ECO:0000313" key="13">
    <source>
        <dbReference type="Proteomes" id="UP001260188"/>
    </source>
</evidence>
<comment type="function">
    <text evidence="10">Channel that opens in response to stretch forces in the membrane lipid bilayer. May participate in the regulation of osmotic pressure changes within the cell.</text>
</comment>
<feature type="transmembrane region" description="Helical" evidence="10">
    <location>
        <begin position="71"/>
        <end position="94"/>
    </location>
</feature>
<dbReference type="EMBL" id="JAVIZA010000001">
    <property type="protein sequence ID" value="MDR6166740.1"/>
    <property type="molecule type" value="Genomic_DNA"/>
</dbReference>
<dbReference type="RefSeq" id="WP_023954645.1">
    <property type="nucleotide sequence ID" value="NZ_JAVIZA010000001.1"/>
</dbReference>
<dbReference type="HAMAP" id="MF_00115">
    <property type="entry name" value="MscL"/>
    <property type="match status" value="1"/>
</dbReference>
<keyword evidence="3 10" id="KW-0813">Transport</keyword>
<feature type="region of interest" description="Disordered" evidence="11">
    <location>
        <begin position="134"/>
        <end position="164"/>
    </location>
</feature>
<dbReference type="Proteomes" id="UP001260188">
    <property type="component" value="Unassembled WGS sequence"/>
</dbReference>
<evidence type="ECO:0000256" key="3">
    <source>
        <dbReference type="ARBA" id="ARBA00022448"/>
    </source>
</evidence>
<comment type="similarity">
    <text evidence="2 10">Belongs to the MscL family.</text>
</comment>
<dbReference type="SUPFAM" id="SSF81330">
    <property type="entry name" value="Gated mechanosensitive channel"/>
    <property type="match status" value="1"/>
</dbReference>
<proteinExistence type="inferred from homology"/>
<reference evidence="12 13" key="1">
    <citation type="submission" date="2023-08" db="EMBL/GenBank/DDBJ databases">
        <title>Functional and genomic diversity of the sorghum phyllosphere microbiome.</title>
        <authorList>
            <person name="Shade A."/>
        </authorList>
    </citation>
    <scope>NUCLEOTIDE SEQUENCE [LARGE SCALE GENOMIC DNA]</scope>
    <source>
        <strain evidence="12 13">SORGH_AS_0919</strain>
    </source>
</reference>
<evidence type="ECO:0000256" key="10">
    <source>
        <dbReference type="HAMAP-Rule" id="MF_00115"/>
    </source>
</evidence>
<keyword evidence="4 10" id="KW-1003">Cell membrane</keyword>
<dbReference type="NCBIfam" id="TIGR00220">
    <property type="entry name" value="mscL"/>
    <property type="match status" value="1"/>
</dbReference>
<comment type="subcellular location">
    <subcellularLocation>
        <location evidence="1 10">Cell membrane</location>
        <topology evidence="1 10">Multi-pass membrane protein</topology>
    </subcellularLocation>
</comment>